<accession>A0A6A4SY08</accession>
<protein>
    <submittedName>
        <fullName evidence="2">Uncharacterized protein</fullName>
    </submittedName>
</protein>
<evidence type="ECO:0000313" key="3">
    <source>
        <dbReference type="Proteomes" id="UP000438429"/>
    </source>
</evidence>
<feature type="region of interest" description="Disordered" evidence="1">
    <location>
        <begin position="36"/>
        <end position="81"/>
    </location>
</feature>
<dbReference type="AlphaFoldDB" id="A0A6A4SY08"/>
<name>A0A6A4SY08_SCOMX</name>
<sequence>MCSFSCSARALLHHNTTLRDYDDEWWSCRRDGENVRRRRTESTVNRHQSVPTSAEIRGLGAPPAALGEQNVPDRSPITYSE</sequence>
<reference evidence="2 3" key="1">
    <citation type="submission" date="2019-06" db="EMBL/GenBank/DDBJ databases">
        <title>Draft genomes of female and male turbot (Scophthalmus maximus).</title>
        <authorList>
            <person name="Xu H."/>
            <person name="Xu X.-W."/>
            <person name="Shao C."/>
            <person name="Chen S."/>
        </authorList>
    </citation>
    <scope>NUCLEOTIDE SEQUENCE [LARGE SCALE GENOMIC DNA]</scope>
    <source>
        <strain evidence="2">Ysfricsl-2016a</strain>
        <tissue evidence="2">Blood</tissue>
    </source>
</reference>
<proteinExistence type="predicted"/>
<gene>
    <name evidence="2" type="ORF">F2P81_011246</name>
</gene>
<comment type="caution">
    <text evidence="2">The sequence shown here is derived from an EMBL/GenBank/DDBJ whole genome shotgun (WGS) entry which is preliminary data.</text>
</comment>
<evidence type="ECO:0000313" key="2">
    <source>
        <dbReference type="EMBL" id="KAF0035934.1"/>
    </source>
</evidence>
<dbReference type="Proteomes" id="UP000438429">
    <property type="component" value="Unassembled WGS sequence"/>
</dbReference>
<organism evidence="2 3">
    <name type="scientific">Scophthalmus maximus</name>
    <name type="common">Turbot</name>
    <name type="synonym">Psetta maxima</name>
    <dbReference type="NCBI Taxonomy" id="52904"/>
    <lineage>
        <taxon>Eukaryota</taxon>
        <taxon>Metazoa</taxon>
        <taxon>Chordata</taxon>
        <taxon>Craniata</taxon>
        <taxon>Vertebrata</taxon>
        <taxon>Euteleostomi</taxon>
        <taxon>Actinopterygii</taxon>
        <taxon>Neopterygii</taxon>
        <taxon>Teleostei</taxon>
        <taxon>Neoteleostei</taxon>
        <taxon>Acanthomorphata</taxon>
        <taxon>Carangaria</taxon>
        <taxon>Pleuronectiformes</taxon>
        <taxon>Pleuronectoidei</taxon>
        <taxon>Scophthalmidae</taxon>
        <taxon>Scophthalmus</taxon>
    </lineage>
</organism>
<evidence type="ECO:0000256" key="1">
    <source>
        <dbReference type="SAM" id="MobiDB-lite"/>
    </source>
</evidence>
<feature type="compositionally biased region" description="Polar residues" evidence="1">
    <location>
        <begin position="42"/>
        <end position="52"/>
    </location>
</feature>
<dbReference type="EMBL" id="VEVO01000010">
    <property type="protein sequence ID" value="KAF0035934.1"/>
    <property type="molecule type" value="Genomic_DNA"/>
</dbReference>